<evidence type="ECO:0000313" key="1">
    <source>
        <dbReference type="EnsemblMetazoa" id="PPA10606.1"/>
    </source>
</evidence>
<reference evidence="2" key="1">
    <citation type="journal article" date="2008" name="Nat. Genet.">
        <title>The Pristionchus pacificus genome provides a unique perspective on nematode lifestyle and parasitism.</title>
        <authorList>
            <person name="Dieterich C."/>
            <person name="Clifton S.W."/>
            <person name="Schuster L.N."/>
            <person name="Chinwalla A."/>
            <person name="Delehaunty K."/>
            <person name="Dinkelacker I."/>
            <person name="Fulton L."/>
            <person name="Fulton R."/>
            <person name="Godfrey J."/>
            <person name="Minx P."/>
            <person name="Mitreva M."/>
            <person name="Roeseler W."/>
            <person name="Tian H."/>
            <person name="Witte H."/>
            <person name="Yang S.P."/>
            <person name="Wilson R.K."/>
            <person name="Sommer R.J."/>
        </authorList>
    </citation>
    <scope>NUCLEOTIDE SEQUENCE [LARGE SCALE GENOMIC DNA]</scope>
    <source>
        <strain evidence="2">PS312</strain>
    </source>
</reference>
<keyword evidence="2" id="KW-1185">Reference proteome</keyword>
<gene>
    <name evidence="1" type="primary">WBGene00100160</name>
</gene>
<accession>A0A8R1YCU4</accession>
<sequence>MFWQAVHAMQMCVCCCCEALPPDEYTETEEEESRRESESCADITAPPVYTLHDPVFLAQLKHATNKEEKAALLLEKKKRELLLGRILLERECGL</sequence>
<reference evidence="1" key="2">
    <citation type="submission" date="2022-06" db="UniProtKB">
        <authorList>
            <consortium name="EnsemblMetazoa"/>
        </authorList>
    </citation>
    <scope>IDENTIFICATION</scope>
    <source>
        <strain evidence="1">PS312</strain>
    </source>
</reference>
<evidence type="ECO:0000313" key="2">
    <source>
        <dbReference type="Proteomes" id="UP000005239"/>
    </source>
</evidence>
<name>A0A2A6BNT2_PRIPA</name>
<protein>
    <submittedName>
        <fullName evidence="1">Uncharacterized protein</fullName>
    </submittedName>
</protein>
<dbReference type="Proteomes" id="UP000005239">
    <property type="component" value="Unassembled WGS sequence"/>
</dbReference>
<accession>A0A2A6BNT2</accession>
<dbReference type="EnsemblMetazoa" id="PPA10606.1">
    <property type="protein sequence ID" value="PPA10606.1"/>
    <property type="gene ID" value="WBGene00100160"/>
</dbReference>
<dbReference type="AlphaFoldDB" id="A0A2A6BNT2"/>
<proteinExistence type="predicted"/>
<organism evidence="1 2">
    <name type="scientific">Pristionchus pacificus</name>
    <name type="common">Parasitic nematode worm</name>
    <dbReference type="NCBI Taxonomy" id="54126"/>
    <lineage>
        <taxon>Eukaryota</taxon>
        <taxon>Metazoa</taxon>
        <taxon>Ecdysozoa</taxon>
        <taxon>Nematoda</taxon>
        <taxon>Chromadorea</taxon>
        <taxon>Rhabditida</taxon>
        <taxon>Rhabditina</taxon>
        <taxon>Diplogasteromorpha</taxon>
        <taxon>Diplogasteroidea</taxon>
        <taxon>Neodiplogasteridae</taxon>
        <taxon>Pristionchus</taxon>
    </lineage>
</organism>